<feature type="transmembrane region" description="Helical" evidence="2">
    <location>
        <begin position="12"/>
        <end position="32"/>
    </location>
</feature>
<gene>
    <name evidence="3" type="ORF">BT63DRAFT_425257</name>
</gene>
<feature type="region of interest" description="Disordered" evidence="1">
    <location>
        <begin position="182"/>
        <end position="209"/>
    </location>
</feature>
<dbReference type="AlphaFoldDB" id="A0A6A6UD48"/>
<sequence>MGNTKPDTSLRLRTIPLIAFVIEFFLAIPFAIAVNRIAPAIGLIALAGSCLLSLMVLRGKGFFKHWFRGANYEYRIVLDQDEPHKDDSSMRTSLLLLADVFLGFSSAAIYSGSIVEMMMGGGWYSRADGNILGTYAGLPYLAVMVTHGWLAFLGMCKLAKRGKKSLDTCPHCQKSLVFPGSPKAAGVETQAEENNNESPSMSGAGISAV</sequence>
<evidence type="ECO:0000313" key="4">
    <source>
        <dbReference type="Proteomes" id="UP000799302"/>
    </source>
</evidence>
<organism evidence="3 4">
    <name type="scientific">Microthyrium microscopicum</name>
    <dbReference type="NCBI Taxonomy" id="703497"/>
    <lineage>
        <taxon>Eukaryota</taxon>
        <taxon>Fungi</taxon>
        <taxon>Dikarya</taxon>
        <taxon>Ascomycota</taxon>
        <taxon>Pezizomycotina</taxon>
        <taxon>Dothideomycetes</taxon>
        <taxon>Dothideomycetes incertae sedis</taxon>
        <taxon>Microthyriales</taxon>
        <taxon>Microthyriaceae</taxon>
        <taxon>Microthyrium</taxon>
    </lineage>
</organism>
<feature type="transmembrane region" description="Helical" evidence="2">
    <location>
        <begin position="38"/>
        <end position="57"/>
    </location>
</feature>
<accession>A0A6A6UD48</accession>
<protein>
    <submittedName>
        <fullName evidence="3">Uncharacterized protein</fullName>
    </submittedName>
</protein>
<feature type="transmembrane region" description="Helical" evidence="2">
    <location>
        <begin position="94"/>
        <end position="115"/>
    </location>
</feature>
<reference evidence="3" key="1">
    <citation type="journal article" date="2020" name="Stud. Mycol.">
        <title>101 Dothideomycetes genomes: a test case for predicting lifestyles and emergence of pathogens.</title>
        <authorList>
            <person name="Haridas S."/>
            <person name="Albert R."/>
            <person name="Binder M."/>
            <person name="Bloem J."/>
            <person name="Labutti K."/>
            <person name="Salamov A."/>
            <person name="Andreopoulos B."/>
            <person name="Baker S."/>
            <person name="Barry K."/>
            <person name="Bills G."/>
            <person name="Bluhm B."/>
            <person name="Cannon C."/>
            <person name="Castanera R."/>
            <person name="Culley D."/>
            <person name="Daum C."/>
            <person name="Ezra D."/>
            <person name="Gonzalez J."/>
            <person name="Henrissat B."/>
            <person name="Kuo A."/>
            <person name="Liang C."/>
            <person name="Lipzen A."/>
            <person name="Lutzoni F."/>
            <person name="Magnuson J."/>
            <person name="Mondo S."/>
            <person name="Nolan M."/>
            <person name="Ohm R."/>
            <person name="Pangilinan J."/>
            <person name="Park H.-J."/>
            <person name="Ramirez L."/>
            <person name="Alfaro M."/>
            <person name="Sun H."/>
            <person name="Tritt A."/>
            <person name="Yoshinaga Y."/>
            <person name="Zwiers L.-H."/>
            <person name="Turgeon B."/>
            <person name="Goodwin S."/>
            <person name="Spatafora J."/>
            <person name="Crous P."/>
            <person name="Grigoriev I."/>
        </authorList>
    </citation>
    <scope>NUCLEOTIDE SEQUENCE</scope>
    <source>
        <strain evidence="3">CBS 115976</strain>
    </source>
</reference>
<feature type="transmembrane region" description="Helical" evidence="2">
    <location>
        <begin position="135"/>
        <end position="156"/>
    </location>
</feature>
<name>A0A6A6UD48_9PEZI</name>
<dbReference type="EMBL" id="MU004235">
    <property type="protein sequence ID" value="KAF2669556.1"/>
    <property type="molecule type" value="Genomic_DNA"/>
</dbReference>
<keyword evidence="2" id="KW-1133">Transmembrane helix</keyword>
<keyword evidence="2" id="KW-0472">Membrane</keyword>
<keyword evidence="2" id="KW-0812">Transmembrane</keyword>
<evidence type="ECO:0000313" key="3">
    <source>
        <dbReference type="EMBL" id="KAF2669556.1"/>
    </source>
</evidence>
<dbReference type="Proteomes" id="UP000799302">
    <property type="component" value="Unassembled WGS sequence"/>
</dbReference>
<keyword evidence="4" id="KW-1185">Reference proteome</keyword>
<evidence type="ECO:0000256" key="1">
    <source>
        <dbReference type="SAM" id="MobiDB-lite"/>
    </source>
</evidence>
<evidence type="ECO:0000256" key="2">
    <source>
        <dbReference type="SAM" id="Phobius"/>
    </source>
</evidence>
<proteinExistence type="predicted"/>